<evidence type="ECO:0000313" key="1">
    <source>
        <dbReference type="EMBL" id="CAF9910406.1"/>
    </source>
</evidence>
<proteinExistence type="predicted"/>
<protein>
    <recommendedName>
        <fullName evidence="3">F-box domain-containing protein</fullName>
    </recommendedName>
</protein>
<evidence type="ECO:0000313" key="2">
    <source>
        <dbReference type="Proteomes" id="UP000664203"/>
    </source>
</evidence>
<comment type="caution">
    <text evidence="1">The sequence shown here is derived from an EMBL/GenBank/DDBJ whole genome shotgun (WGS) entry which is preliminary data.</text>
</comment>
<name>A0A8H3ENE0_9LECA</name>
<dbReference type="AlphaFoldDB" id="A0A8H3ENE0"/>
<organism evidence="1 2">
    <name type="scientific">Alectoria fallacina</name>
    <dbReference type="NCBI Taxonomy" id="1903189"/>
    <lineage>
        <taxon>Eukaryota</taxon>
        <taxon>Fungi</taxon>
        <taxon>Dikarya</taxon>
        <taxon>Ascomycota</taxon>
        <taxon>Pezizomycotina</taxon>
        <taxon>Lecanoromycetes</taxon>
        <taxon>OSLEUM clade</taxon>
        <taxon>Lecanoromycetidae</taxon>
        <taxon>Lecanorales</taxon>
        <taxon>Lecanorineae</taxon>
        <taxon>Parmeliaceae</taxon>
        <taxon>Alectoria</taxon>
    </lineage>
</organism>
<dbReference type="Proteomes" id="UP000664203">
    <property type="component" value="Unassembled WGS sequence"/>
</dbReference>
<keyword evidence="2" id="KW-1185">Reference proteome</keyword>
<accession>A0A8H3ENE0</accession>
<gene>
    <name evidence="1" type="ORF">ALECFALPRED_006589</name>
</gene>
<evidence type="ECO:0008006" key="3">
    <source>
        <dbReference type="Google" id="ProtNLM"/>
    </source>
</evidence>
<dbReference type="OrthoDB" id="5422579at2759"/>
<reference evidence="1" key="1">
    <citation type="submission" date="2021-03" db="EMBL/GenBank/DDBJ databases">
        <authorList>
            <person name="Tagirdzhanova G."/>
        </authorList>
    </citation>
    <scope>NUCLEOTIDE SEQUENCE</scope>
</reference>
<dbReference type="EMBL" id="CAJPDR010000042">
    <property type="protein sequence ID" value="CAF9910406.1"/>
    <property type="molecule type" value="Genomic_DNA"/>
</dbReference>
<sequence>MESLGRHDLKSTRLVCKTWCSYASRFLFDKIYIAPNETDLEVFDAITQDPILSKCVRQLVYDGSEFMPGLTSGSYVRDLWTQTATMFGTRSLIPDSIDSQIKDWTSDVARQEFSLKDAVAIKDWTYDVARRGLSLEDSVAKWRNHSLINCGYRKYREHSVYQQKALQSGDFVESLVQGLSRLGCLESVTLEGGWPYSVQTSLCDNHHGTPLARGWHPFHLRPHRWSWEPEAYEFEELPDGMRHYWIITAALVRAQRHIDEFAVGRNYLPGISPEVFERNDPMRPSTLGLDIAAFSELKRLHLSLGDCISLADFDDFDDGSAPVYSDNIEGLPKLLRSMHLLQRLDLDLSYSCEDYPSLFRYDQVFPQVMTWNNLEYMGLGNFASSATNLLYLLLIQMPNLKNVRLGITQLLEGSWESVIECLRQCSHSMTFEIDNESTLWYDEDTVLECDNEDINEYVMRGGRHPCLSDGQPAYASGAYMLQIDTSLRDRLPLEAKSSRTHVPI</sequence>